<dbReference type="Gene3D" id="3.40.720.10">
    <property type="entry name" value="Alkaline Phosphatase, subunit A"/>
    <property type="match status" value="1"/>
</dbReference>
<accession>A0A0F9N3R4</accession>
<dbReference type="SUPFAM" id="SSF53649">
    <property type="entry name" value="Alkaline phosphatase-like"/>
    <property type="match status" value="1"/>
</dbReference>
<proteinExistence type="predicted"/>
<organism evidence="1">
    <name type="scientific">marine sediment metagenome</name>
    <dbReference type="NCBI Taxonomy" id="412755"/>
    <lineage>
        <taxon>unclassified sequences</taxon>
        <taxon>metagenomes</taxon>
        <taxon>ecological metagenomes</taxon>
    </lineage>
</organism>
<evidence type="ECO:0000313" key="1">
    <source>
        <dbReference type="EMBL" id="KKM76147.1"/>
    </source>
</evidence>
<dbReference type="EMBL" id="LAZR01008858">
    <property type="protein sequence ID" value="KKM76147.1"/>
    <property type="molecule type" value="Genomic_DNA"/>
</dbReference>
<reference evidence="1" key="1">
    <citation type="journal article" date="2015" name="Nature">
        <title>Complex archaea that bridge the gap between prokaryotes and eukaryotes.</title>
        <authorList>
            <person name="Spang A."/>
            <person name="Saw J.H."/>
            <person name="Jorgensen S.L."/>
            <person name="Zaremba-Niedzwiedzka K."/>
            <person name="Martijn J."/>
            <person name="Lind A.E."/>
            <person name="van Eijk R."/>
            <person name="Schleper C."/>
            <person name="Guy L."/>
            <person name="Ettema T.J."/>
        </authorList>
    </citation>
    <scope>NUCLEOTIDE SEQUENCE</scope>
</reference>
<gene>
    <name evidence="1" type="ORF">LCGC14_1383130</name>
</gene>
<dbReference type="AlphaFoldDB" id="A0A0F9N3R4"/>
<sequence>MVMPDSPVIEPSEIELPAFYQDTETVRKDFANLFRRIAMMDADVGKIVQELKNNGLYDNTIFSFIATMGAICPDET</sequence>
<comment type="caution">
    <text evidence="1">The sequence shown here is derived from an EMBL/GenBank/DDBJ whole genome shotgun (WGS) entry which is preliminary data.</text>
</comment>
<protein>
    <submittedName>
        <fullName evidence="1">Uncharacterized protein</fullName>
    </submittedName>
</protein>
<name>A0A0F9N3R4_9ZZZZ</name>
<dbReference type="InterPro" id="IPR017850">
    <property type="entry name" value="Alkaline_phosphatase_core_sf"/>
</dbReference>